<proteinExistence type="predicted"/>
<evidence type="ECO:0000259" key="1">
    <source>
        <dbReference type="Pfam" id="PF08670"/>
    </source>
</evidence>
<evidence type="ECO:0000313" key="2">
    <source>
        <dbReference type="EMBL" id="TCV04054.1"/>
    </source>
</evidence>
<protein>
    <submittedName>
        <fullName evidence="2">MEKHLA domain-containing protein</fullName>
    </submittedName>
</protein>
<dbReference type="InterPro" id="IPR035965">
    <property type="entry name" value="PAS-like_dom_sf"/>
</dbReference>
<accession>A0A4R3VJN9</accession>
<name>A0A4R3VJN9_9GAMM</name>
<dbReference type="AlphaFoldDB" id="A0A4R3VJN9"/>
<dbReference type="OrthoDB" id="9794448at2"/>
<dbReference type="RefSeq" id="WP_132458189.1">
    <property type="nucleotide sequence ID" value="NZ_JAWIZJ010000010.1"/>
</dbReference>
<feature type="domain" description="MEKHLA" evidence="1">
    <location>
        <begin position="20"/>
        <end position="148"/>
    </location>
</feature>
<dbReference type="EMBL" id="SMBY01000012">
    <property type="protein sequence ID" value="TCV04054.1"/>
    <property type="molecule type" value="Genomic_DNA"/>
</dbReference>
<dbReference type="SUPFAM" id="SSF55785">
    <property type="entry name" value="PYP-like sensor domain (PAS domain)"/>
    <property type="match status" value="1"/>
</dbReference>
<dbReference type="InterPro" id="IPR013978">
    <property type="entry name" value="MEKHLA"/>
</dbReference>
<dbReference type="Proteomes" id="UP000295433">
    <property type="component" value="Unassembled WGS sequence"/>
</dbReference>
<evidence type="ECO:0000313" key="3">
    <source>
        <dbReference type="Proteomes" id="UP000295433"/>
    </source>
</evidence>
<sequence>MSDSNRFAIERRLVQEIDASLLKISGESLPCPEDVNDRFLWIHHDAPYALLAHKIAEEPTFIYANQCALNQFKYTEEAFLGMPSKMSATSANREERQAALNQLNTHDIVCNYSGERINKHGETFTIYDGKLWKVSDTTGHVFAIAALFWPSPNGAVEFTERYQQR</sequence>
<organism evidence="2 3">
    <name type="scientific">Samsonia erythrinae</name>
    <dbReference type="NCBI Taxonomy" id="160434"/>
    <lineage>
        <taxon>Bacteria</taxon>
        <taxon>Pseudomonadati</taxon>
        <taxon>Pseudomonadota</taxon>
        <taxon>Gammaproteobacteria</taxon>
        <taxon>Enterobacterales</taxon>
        <taxon>Pectobacteriaceae</taxon>
        <taxon>Samsonia</taxon>
    </lineage>
</organism>
<gene>
    <name evidence="2" type="ORF">EDC54_11235</name>
</gene>
<dbReference type="Gene3D" id="3.30.450.20">
    <property type="entry name" value="PAS domain"/>
    <property type="match status" value="1"/>
</dbReference>
<keyword evidence="3" id="KW-1185">Reference proteome</keyword>
<comment type="caution">
    <text evidence="2">The sequence shown here is derived from an EMBL/GenBank/DDBJ whole genome shotgun (WGS) entry which is preliminary data.</text>
</comment>
<dbReference type="Pfam" id="PF08670">
    <property type="entry name" value="MEKHLA"/>
    <property type="match status" value="1"/>
</dbReference>
<reference evidence="2 3" key="1">
    <citation type="submission" date="2019-03" db="EMBL/GenBank/DDBJ databases">
        <title>Genomic Encyclopedia of Type Strains, Phase IV (KMG-IV): sequencing the most valuable type-strain genomes for metagenomic binning, comparative biology and taxonomic classification.</title>
        <authorList>
            <person name="Goeker M."/>
        </authorList>
    </citation>
    <scope>NUCLEOTIDE SEQUENCE [LARGE SCALE GENOMIC DNA]</scope>
    <source>
        <strain evidence="2 3">DSM 16730</strain>
    </source>
</reference>